<keyword evidence="4 8" id="KW-0812">Transmembrane</keyword>
<evidence type="ECO:0000256" key="3">
    <source>
        <dbReference type="ARBA" id="ARBA00022475"/>
    </source>
</evidence>
<dbReference type="InterPro" id="IPR050330">
    <property type="entry name" value="Bact_OuterMem_StrucFunc"/>
</dbReference>
<evidence type="ECO:0000256" key="2">
    <source>
        <dbReference type="ARBA" id="ARBA00008914"/>
    </source>
</evidence>
<evidence type="ECO:0000256" key="4">
    <source>
        <dbReference type="ARBA" id="ARBA00022692"/>
    </source>
</evidence>
<dbReference type="SUPFAM" id="SSF103088">
    <property type="entry name" value="OmpA-like"/>
    <property type="match status" value="1"/>
</dbReference>
<keyword evidence="5 8" id="KW-1133">Transmembrane helix</keyword>
<evidence type="ECO:0000313" key="11">
    <source>
        <dbReference type="Proteomes" id="UP000187408"/>
    </source>
</evidence>
<keyword evidence="10" id="KW-0282">Flagellum</keyword>
<dbReference type="PANTHER" id="PTHR30329:SF21">
    <property type="entry name" value="LIPOPROTEIN YIAD-RELATED"/>
    <property type="match status" value="1"/>
</dbReference>
<evidence type="ECO:0000256" key="6">
    <source>
        <dbReference type="ARBA" id="ARBA00023136"/>
    </source>
</evidence>
<proteinExistence type="inferred from homology"/>
<gene>
    <name evidence="10" type="ORF">BLW93_01260</name>
</gene>
<evidence type="ECO:0000259" key="9">
    <source>
        <dbReference type="PROSITE" id="PS51123"/>
    </source>
</evidence>
<dbReference type="CDD" id="cd07185">
    <property type="entry name" value="OmpA_C-like"/>
    <property type="match status" value="1"/>
</dbReference>
<comment type="similarity">
    <text evidence="2">Belongs to the MotB family.</text>
</comment>
<comment type="caution">
    <text evidence="10">The sequence shown here is derived from an EMBL/GenBank/DDBJ whole genome shotgun (WGS) entry which is preliminary data.</text>
</comment>
<keyword evidence="6 7" id="KW-0472">Membrane</keyword>
<keyword evidence="10" id="KW-0969">Cilium</keyword>
<accession>A0A1R1MMV4</accession>
<protein>
    <submittedName>
        <fullName evidence="10">Flagellar motor protein MotB</fullName>
    </submittedName>
</protein>
<dbReference type="InterPro" id="IPR025713">
    <property type="entry name" value="MotB-like_N_dom"/>
</dbReference>
<dbReference type="Pfam" id="PF13677">
    <property type="entry name" value="MotB_plug"/>
    <property type="match status" value="1"/>
</dbReference>
<evidence type="ECO:0000256" key="8">
    <source>
        <dbReference type="SAM" id="Phobius"/>
    </source>
</evidence>
<dbReference type="Gene3D" id="3.30.1330.60">
    <property type="entry name" value="OmpA-like domain"/>
    <property type="match status" value="1"/>
</dbReference>
<dbReference type="InterPro" id="IPR036737">
    <property type="entry name" value="OmpA-like_sf"/>
</dbReference>
<dbReference type="GO" id="GO:0005886">
    <property type="term" value="C:plasma membrane"/>
    <property type="evidence" value="ECO:0007669"/>
    <property type="project" value="UniProtKB-SubCell"/>
</dbReference>
<dbReference type="PANTHER" id="PTHR30329">
    <property type="entry name" value="STATOR ELEMENT OF FLAGELLAR MOTOR COMPLEX"/>
    <property type="match status" value="1"/>
</dbReference>
<dbReference type="AlphaFoldDB" id="A0A1R1MMV4"/>
<dbReference type="EMBL" id="MOEN01000003">
    <property type="protein sequence ID" value="OMH41145.1"/>
    <property type="molecule type" value="Genomic_DNA"/>
</dbReference>
<sequence>MRKKKQECKSFPAWLTSFGDLMSLLLTFFILLYSMSTISLEKFNQVIKGLTSAFGGEVIFKEGGIPGGKKAGVNFPKMYPKMRTREEVEKQIAEIHKLLQKNGMKASVAKYGTEIKIRINTSKLFPPGSAEPYKSAIPIIKEMCEKLKAVELPLRIEGYTDNVPIRTKLYPSNWELSAARATAILRLFIKCGYDPKLLSAAGYGPTHPIAPNNTPQGREKNRRIEIAVELPQ</sequence>
<reference evidence="10 11" key="1">
    <citation type="submission" date="2016-10" db="EMBL/GenBank/DDBJ databases">
        <title>Genome sequence of a sulfur-reducing bacterium Desulfurobacterium indicum K6013.</title>
        <authorList>
            <person name="Cao J."/>
            <person name="Shao Z."/>
            <person name="Alain K."/>
            <person name="Jebbar M."/>
        </authorList>
    </citation>
    <scope>NUCLEOTIDE SEQUENCE [LARGE SCALE GENOMIC DNA]</scope>
    <source>
        <strain evidence="10 11">K6013</strain>
    </source>
</reference>
<evidence type="ECO:0000256" key="5">
    <source>
        <dbReference type="ARBA" id="ARBA00022989"/>
    </source>
</evidence>
<dbReference type="InterPro" id="IPR006665">
    <property type="entry name" value="OmpA-like"/>
</dbReference>
<dbReference type="RefSeq" id="WP_076712302.1">
    <property type="nucleotide sequence ID" value="NZ_MOEN01000003.1"/>
</dbReference>
<comment type="subcellular location">
    <subcellularLocation>
        <location evidence="1">Cell membrane</location>
        <topology evidence="1">Single-pass membrane protein</topology>
    </subcellularLocation>
</comment>
<evidence type="ECO:0000256" key="7">
    <source>
        <dbReference type="PROSITE-ProRule" id="PRU00473"/>
    </source>
</evidence>
<dbReference type="Proteomes" id="UP000187408">
    <property type="component" value="Unassembled WGS sequence"/>
</dbReference>
<feature type="transmembrane region" description="Helical" evidence="8">
    <location>
        <begin position="12"/>
        <end position="35"/>
    </location>
</feature>
<dbReference type="Pfam" id="PF00691">
    <property type="entry name" value="OmpA"/>
    <property type="match status" value="1"/>
</dbReference>
<evidence type="ECO:0000256" key="1">
    <source>
        <dbReference type="ARBA" id="ARBA00004162"/>
    </source>
</evidence>
<keyword evidence="11" id="KW-1185">Reference proteome</keyword>
<name>A0A1R1MMV4_9BACT</name>
<organism evidence="10 11">
    <name type="scientific">Desulfurobacterium indicum</name>
    <dbReference type="NCBI Taxonomy" id="1914305"/>
    <lineage>
        <taxon>Bacteria</taxon>
        <taxon>Pseudomonadati</taxon>
        <taxon>Aquificota</taxon>
        <taxon>Aquificia</taxon>
        <taxon>Desulfurobacteriales</taxon>
        <taxon>Desulfurobacteriaceae</taxon>
        <taxon>Desulfurobacterium</taxon>
    </lineage>
</organism>
<keyword evidence="10" id="KW-0966">Cell projection</keyword>
<dbReference type="STRING" id="1914305.BLW93_01260"/>
<evidence type="ECO:0000313" key="10">
    <source>
        <dbReference type="EMBL" id="OMH41145.1"/>
    </source>
</evidence>
<feature type="domain" description="OmpA-like" evidence="9">
    <location>
        <begin position="112"/>
        <end position="232"/>
    </location>
</feature>
<keyword evidence="3" id="KW-1003">Cell membrane</keyword>
<dbReference type="PROSITE" id="PS51123">
    <property type="entry name" value="OMPA_2"/>
    <property type="match status" value="1"/>
</dbReference>